<dbReference type="Proteomes" id="UP001234495">
    <property type="component" value="Unassembled WGS sequence"/>
</dbReference>
<evidence type="ECO:0000313" key="3">
    <source>
        <dbReference type="Proteomes" id="UP001234495"/>
    </source>
</evidence>
<comment type="caution">
    <text evidence="2">The sequence shown here is derived from an EMBL/GenBank/DDBJ whole genome shotgun (WGS) entry which is preliminary data.</text>
</comment>
<sequence>MKTKREKEQAQNVLHDRDEDQKRKRAGVKWSSSKR</sequence>
<feature type="region of interest" description="Disordered" evidence="1">
    <location>
        <begin position="1"/>
        <end position="35"/>
    </location>
</feature>
<feature type="compositionally biased region" description="Basic and acidic residues" evidence="1">
    <location>
        <begin position="1"/>
        <end position="22"/>
    </location>
</feature>
<evidence type="ECO:0000256" key="1">
    <source>
        <dbReference type="SAM" id="MobiDB-lite"/>
    </source>
</evidence>
<evidence type="ECO:0000313" key="2">
    <source>
        <dbReference type="EMBL" id="MDQ0231695.1"/>
    </source>
</evidence>
<name>A0ABT9ZKE1_9BACI</name>
<accession>A0ABT9ZKE1</accession>
<proteinExistence type="predicted"/>
<gene>
    <name evidence="2" type="ORF">J2S19_002979</name>
</gene>
<reference evidence="2 3" key="1">
    <citation type="submission" date="2023-07" db="EMBL/GenBank/DDBJ databases">
        <title>Genomic Encyclopedia of Type Strains, Phase IV (KMG-IV): sequencing the most valuable type-strain genomes for metagenomic binning, comparative biology and taxonomic classification.</title>
        <authorList>
            <person name="Goeker M."/>
        </authorList>
    </citation>
    <scope>NUCLEOTIDE SEQUENCE [LARGE SCALE GENOMIC DNA]</scope>
    <source>
        <strain evidence="2 3">DSM 29005</strain>
    </source>
</reference>
<dbReference type="EMBL" id="JAUSUD010000014">
    <property type="protein sequence ID" value="MDQ0231695.1"/>
    <property type="molecule type" value="Genomic_DNA"/>
</dbReference>
<organism evidence="2 3">
    <name type="scientific">Metabacillus malikii</name>
    <dbReference type="NCBI Taxonomy" id="1504265"/>
    <lineage>
        <taxon>Bacteria</taxon>
        <taxon>Bacillati</taxon>
        <taxon>Bacillota</taxon>
        <taxon>Bacilli</taxon>
        <taxon>Bacillales</taxon>
        <taxon>Bacillaceae</taxon>
        <taxon>Metabacillus</taxon>
    </lineage>
</organism>
<protein>
    <submittedName>
        <fullName evidence="2">Uncharacterized protein</fullName>
    </submittedName>
</protein>
<keyword evidence="3" id="KW-1185">Reference proteome</keyword>
<feature type="compositionally biased region" description="Basic residues" evidence="1">
    <location>
        <begin position="23"/>
        <end position="35"/>
    </location>
</feature>